<dbReference type="EMBL" id="AP019416">
    <property type="protein sequence ID" value="BBI53387.1"/>
    <property type="molecule type" value="Genomic_DNA"/>
</dbReference>
<proteinExistence type="predicted"/>
<evidence type="ECO:0000256" key="1">
    <source>
        <dbReference type="SAM" id="Phobius"/>
    </source>
</evidence>
<sequence>MRLSTLLWAVLLIALLIAIWWLGPGWEVRGVMPLAPLTNRLLATLVVVTVIAVVWGYAWHGAFGRWMKSGSKRTHASKILLCRKSSVRKPR</sequence>
<protein>
    <submittedName>
        <fullName evidence="2">Uncharacterized protein</fullName>
    </submittedName>
</protein>
<organism evidence="2 3">
    <name type="scientific">Vreelandella olivaria</name>
    <dbReference type="NCBI Taxonomy" id="390919"/>
    <lineage>
        <taxon>Bacteria</taxon>
        <taxon>Pseudomonadati</taxon>
        <taxon>Pseudomonadota</taxon>
        <taxon>Gammaproteobacteria</taxon>
        <taxon>Oceanospirillales</taxon>
        <taxon>Halomonadaceae</taxon>
        <taxon>Vreelandella</taxon>
    </lineage>
</organism>
<evidence type="ECO:0000313" key="3">
    <source>
        <dbReference type="Proteomes" id="UP000289555"/>
    </source>
</evidence>
<dbReference type="Proteomes" id="UP000289555">
    <property type="component" value="Chromosome"/>
</dbReference>
<name>A0ABN5X9L5_9GAMM</name>
<keyword evidence="1" id="KW-1133">Transmembrane helix</keyword>
<keyword evidence="1" id="KW-0472">Membrane</keyword>
<feature type="transmembrane region" description="Helical" evidence="1">
    <location>
        <begin position="41"/>
        <end position="63"/>
    </location>
</feature>
<keyword evidence="1" id="KW-0812">Transmembrane</keyword>
<reference evidence="3" key="1">
    <citation type="journal article" date="2019" name="Microbiol. Resour. Announc.">
        <title>Complete Genome Sequence of Halomonas olivaria, a Moderately Halophilic Bacterium Isolated from Olive Processing Effluents, Obtained by Nanopore Sequencing.</title>
        <authorList>
            <person name="Nagata S."/>
            <person name="Ii K.M."/>
            <person name="Tsukimi T."/>
            <person name="Miura M.C."/>
            <person name="Galipon J."/>
            <person name="Arakawa K."/>
        </authorList>
    </citation>
    <scope>NUCLEOTIDE SEQUENCE [LARGE SCALE GENOMIC DNA]</scope>
    <source>
        <strain evidence="3">TYRC17</strain>
    </source>
</reference>
<gene>
    <name evidence="2" type="ORF">HORIV_58080</name>
</gene>
<accession>A0ABN5X9L5</accession>
<evidence type="ECO:0000313" key="2">
    <source>
        <dbReference type="EMBL" id="BBI53387.1"/>
    </source>
</evidence>
<keyword evidence="3" id="KW-1185">Reference proteome</keyword>